<name>A0AAE3QTP8_9BACT</name>
<comment type="similarity">
    <text evidence="1">Belongs to the bactofilin family.</text>
</comment>
<organism evidence="2 3">
    <name type="scientific">Xanthocytophaga flava</name>
    <dbReference type="NCBI Taxonomy" id="3048013"/>
    <lineage>
        <taxon>Bacteria</taxon>
        <taxon>Pseudomonadati</taxon>
        <taxon>Bacteroidota</taxon>
        <taxon>Cytophagia</taxon>
        <taxon>Cytophagales</taxon>
        <taxon>Rhodocytophagaceae</taxon>
        <taxon>Xanthocytophaga</taxon>
    </lineage>
</organism>
<comment type="caution">
    <text evidence="2">The sequence shown here is derived from an EMBL/GenBank/DDBJ whole genome shotgun (WGS) entry which is preliminary data.</text>
</comment>
<sequence>MFNRNRDTQDSIELSNASTQIMKGTTIEGNIETYGNLRIEGKVIGNIKSKTKVALGESSYIEGNIIAQNAEIAGEVKGTVEISDILSLKSTANIVGDIITGKLIVEAGAVWNGTIKMGTASANTNNRIGETLNEKLNEQKEPLK</sequence>
<evidence type="ECO:0000313" key="3">
    <source>
        <dbReference type="Proteomes" id="UP001241110"/>
    </source>
</evidence>
<dbReference type="RefSeq" id="WP_313987633.1">
    <property type="nucleotide sequence ID" value="NZ_JASJOS010000019.1"/>
</dbReference>
<protein>
    <submittedName>
        <fullName evidence="2">Polymer-forming cytoskeletal protein</fullName>
    </submittedName>
</protein>
<accession>A0AAE3QTP8</accession>
<dbReference type="EMBL" id="JASJOS010000019">
    <property type="protein sequence ID" value="MDJ1485287.1"/>
    <property type="molecule type" value="Genomic_DNA"/>
</dbReference>
<dbReference type="Pfam" id="PF04519">
    <property type="entry name" value="Bactofilin"/>
    <property type="match status" value="1"/>
</dbReference>
<evidence type="ECO:0000313" key="2">
    <source>
        <dbReference type="EMBL" id="MDJ1485287.1"/>
    </source>
</evidence>
<dbReference type="PANTHER" id="PTHR35024:SF4">
    <property type="entry name" value="POLYMER-FORMING CYTOSKELETAL PROTEIN"/>
    <property type="match status" value="1"/>
</dbReference>
<gene>
    <name evidence="2" type="ORF">QNI16_32650</name>
</gene>
<dbReference type="InterPro" id="IPR007607">
    <property type="entry name" value="BacA/B"/>
</dbReference>
<dbReference type="PANTHER" id="PTHR35024">
    <property type="entry name" value="HYPOTHETICAL CYTOSOLIC PROTEIN"/>
    <property type="match status" value="1"/>
</dbReference>
<reference evidence="2" key="1">
    <citation type="submission" date="2023-05" db="EMBL/GenBank/DDBJ databases">
        <authorList>
            <person name="Zhang X."/>
        </authorList>
    </citation>
    <scope>NUCLEOTIDE SEQUENCE</scope>
    <source>
        <strain evidence="2">YF14B1</strain>
    </source>
</reference>
<evidence type="ECO:0000256" key="1">
    <source>
        <dbReference type="ARBA" id="ARBA00044755"/>
    </source>
</evidence>
<dbReference type="AlphaFoldDB" id="A0AAE3QTP8"/>
<proteinExistence type="inferred from homology"/>
<dbReference type="Proteomes" id="UP001241110">
    <property type="component" value="Unassembled WGS sequence"/>
</dbReference>